<feature type="compositionally biased region" description="Polar residues" evidence="1">
    <location>
        <begin position="304"/>
        <end position="327"/>
    </location>
</feature>
<evidence type="ECO:0000313" key="5">
    <source>
        <dbReference type="EMBL" id="CAF3896082.1"/>
    </source>
</evidence>
<name>A0A814RE89_9BILA</name>
<protein>
    <submittedName>
        <fullName evidence="3">Uncharacterized protein</fullName>
    </submittedName>
</protein>
<dbReference type="EMBL" id="CAJNOK010000704">
    <property type="protein sequence ID" value="CAF0770158.1"/>
    <property type="molecule type" value="Genomic_DNA"/>
</dbReference>
<gene>
    <name evidence="3" type="ORF">GPM918_LOCUS20260</name>
    <name evidence="2" type="ORF">OVA965_LOCUS3041</name>
    <name evidence="5" type="ORF">SRO942_LOCUS20257</name>
    <name evidence="4" type="ORF">TMI583_LOCUS3040</name>
</gene>
<dbReference type="Proteomes" id="UP000681722">
    <property type="component" value="Unassembled WGS sequence"/>
</dbReference>
<dbReference type="AlphaFoldDB" id="A0A814RE89"/>
<evidence type="ECO:0000313" key="3">
    <source>
        <dbReference type="EMBL" id="CAF1132302.1"/>
    </source>
</evidence>
<evidence type="ECO:0000256" key="1">
    <source>
        <dbReference type="SAM" id="MobiDB-lite"/>
    </source>
</evidence>
<dbReference type="EMBL" id="CAJNOQ010006359">
    <property type="protein sequence ID" value="CAF1132302.1"/>
    <property type="molecule type" value="Genomic_DNA"/>
</dbReference>
<comment type="caution">
    <text evidence="3">The sequence shown here is derived from an EMBL/GenBank/DDBJ whole genome shotgun (WGS) entry which is preliminary data.</text>
</comment>
<evidence type="ECO:0000313" key="2">
    <source>
        <dbReference type="EMBL" id="CAF0770158.1"/>
    </source>
</evidence>
<accession>A0A814RE89</accession>
<dbReference type="OrthoDB" id="10051884at2759"/>
<organism evidence="3 6">
    <name type="scientific">Didymodactylos carnosus</name>
    <dbReference type="NCBI Taxonomy" id="1234261"/>
    <lineage>
        <taxon>Eukaryota</taxon>
        <taxon>Metazoa</taxon>
        <taxon>Spiralia</taxon>
        <taxon>Gnathifera</taxon>
        <taxon>Rotifera</taxon>
        <taxon>Eurotatoria</taxon>
        <taxon>Bdelloidea</taxon>
        <taxon>Philodinida</taxon>
        <taxon>Philodinidae</taxon>
        <taxon>Didymodactylos</taxon>
    </lineage>
</organism>
<sequence length="848" mass="96174">MNFQAGARNPSPSSSLSSSMSFVQSHYQNDAFYNDDLSSYSYKSSQKLKHHQRVQDPTIELSSKLESAAMTKNPLLITKTASLSYSSTDDDSLNQSKKVRPLGTCVRKCLVCKQLKRIILAECCKCSRIIDLDLMDCSCLVKNNLENFVCTVCNTKLTLNGYLICVNRVCQTTISAIPTEKFSSNNSIISGQQSAIGYICYPKAGLRTIAINANTLNYHHREYSSSSAVDSVSITKENREFIPNMISIKDCLSGCTSEIDYSSLSSTRTATSSKSRMCVHCPKMFNRNAYDSNKSPLESERQQKSTLKSIDLSTSRNGPRPPNCSTIQDRLNRQCQRYSSKLSKMYNHQSSQTQHGCLTNIEENITCDTVTSAVIMRKVDETKYERQLQVNTLSENLENTCKTNSEIDISINVESPRVKHRRIEQQPSPITDKSLSAFERQLLDAITDRDGQKWVEYVSQLKTQTISSTSELVRISIEATAKLFHNKNIKDLTMGQIRRKLRSLMLQLDANDEDLVHRIEQQFTEDLTSIKSGIMMKNQSDARKISLQSFNVKSDKHPITAVRNIVDDKYEKIDRDTSQICENKRMTTAIGTDHNSKKEPAIDTEITVTRIPTLHKYFGDEENKLKIRTADETLKCLSETLEFRNSQADVIERSLPAKPIQSPISSSSISSKLKSVEFITQDKLKSVRDIKSRKDEGEDQKPLFTRAEDVFKKRLTNISDLECLKTSQEQIEQMKSREKQTDYKKKDAFDEKSQISRDIDELTKVIIEEPSIKQNEEEIKSFNTLNKSSISEIRQLSDIKISEEKMAATKDLSPDDNASPRTNVLVHDIINLETISLKIGERHMEILS</sequence>
<dbReference type="EMBL" id="CAJOBA010000704">
    <property type="protein sequence ID" value="CAF3550948.1"/>
    <property type="molecule type" value="Genomic_DNA"/>
</dbReference>
<proteinExistence type="predicted"/>
<reference evidence="3" key="1">
    <citation type="submission" date="2021-02" db="EMBL/GenBank/DDBJ databases">
        <authorList>
            <person name="Nowell W R."/>
        </authorList>
    </citation>
    <scope>NUCLEOTIDE SEQUENCE</scope>
</reference>
<dbReference type="Proteomes" id="UP000682733">
    <property type="component" value="Unassembled WGS sequence"/>
</dbReference>
<feature type="region of interest" description="Disordered" evidence="1">
    <location>
        <begin position="290"/>
        <end position="327"/>
    </location>
</feature>
<evidence type="ECO:0000313" key="4">
    <source>
        <dbReference type="EMBL" id="CAF3550948.1"/>
    </source>
</evidence>
<keyword evidence="6" id="KW-1185">Reference proteome</keyword>
<dbReference type="Proteomes" id="UP000663829">
    <property type="component" value="Unassembled WGS sequence"/>
</dbReference>
<dbReference type="Proteomes" id="UP000677228">
    <property type="component" value="Unassembled WGS sequence"/>
</dbReference>
<evidence type="ECO:0000313" key="6">
    <source>
        <dbReference type="Proteomes" id="UP000663829"/>
    </source>
</evidence>
<dbReference type="EMBL" id="CAJOBC010006359">
    <property type="protein sequence ID" value="CAF3896082.1"/>
    <property type="molecule type" value="Genomic_DNA"/>
</dbReference>